<evidence type="ECO:0000256" key="2">
    <source>
        <dbReference type="ARBA" id="ARBA00016337"/>
    </source>
</evidence>
<evidence type="ECO:0000256" key="10">
    <source>
        <dbReference type="PIRNR" id="PIRNR006268"/>
    </source>
</evidence>
<evidence type="ECO:0000256" key="3">
    <source>
        <dbReference type="ARBA" id="ARBA00022630"/>
    </source>
</evidence>
<evidence type="ECO:0000256" key="6">
    <source>
        <dbReference type="ARBA" id="ARBA00022827"/>
    </source>
</evidence>
<evidence type="ECO:0000256" key="1">
    <source>
        <dbReference type="ARBA" id="ARBA00011955"/>
    </source>
</evidence>
<accession>M2TMB1</accession>
<dbReference type="PATRIC" id="fig|1234595.3.peg.1903"/>
<dbReference type="PANTHER" id="PTHR30040">
    <property type="entry name" value="THIAMINE BIOSYNTHESIS LIPOPROTEIN APBE"/>
    <property type="match status" value="1"/>
</dbReference>
<dbReference type="PANTHER" id="PTHR30040:SF2">
    <property type="entry name" value="FAD:PROTEIN FMN TRANSFERASE"/>
    <property type="match status" value="1"/>
</dbReference>
<evidence type="ECO:0000256" key="8">
    <source>
        <dbReference type="ARBA" id="ARBA00031306"/>
    </source>
</evidence>
<comment type="catalytic activity">
    <reaction evidence="9 10">
        <text>L-threonyl-[protein] + FAD = FMN-L-threonyl-[protein] + AMP + H(+)</text>
        <dbReference type="Rhea" id="RHEA:36847"/>
        <dbReference type="Rhea" id="RHEA-COMP:11060"/>
        <dbReference type="Rhea" id="RHEA-COMP:11061"/>
        <dbReference type="ChEBI" id="CHEBI:15378"/>
        <dbReference type="ChEBI" id="CHEBI:30013"/>
        <dbReference type="ChEBI" id="CHEBI:57692"/>
        <dbReference type="ChEBI" id="CHEBI:74257"/>
        <dbReference type="ChEBI" id="CHEBI:456215"/>
        <dbReference type="EC" id="2.7.1.180"/>
    </reaction>
</comment>
<keyword evidence="12" id="KW-0449">Lipoprotein</keyword>
<dbReference type="InterPro" id="IPR024932">
    <property type="entry name" value="ApbE"/>
</dbReference>
<dbReference type="EC" id="2.7.1.180" evidence="1 10"/>
<keyword evidence="13" id="KW-1185">Reference proteome</keyword>
<evidence type="ECO:0000256" key="7">
    <source>
        <dbReference type="ARBA" id="ARBA00022842"/>
    </source>
</evidence>
<evidence type="ECO:0000313" key="13">
    <source>
        <dbReference type="Proteomes" id="UP000011717"/>
    </source>
</evidence>
<evidence type="ECO:0000256" key="4">
    <source>
        <dbReference type="ARBA" id="ARBA00022679"/>
    </source>
</evidence>
<feature type="binding site" evidence="11">
    <location>
        <position position="171"/>
    </location>
    <ligand>
        <name>Mg(2+)</name>
        <dbReference type="ChEBI" id="CHEBI:18420"/>
    </ligand>
</feature>
<dbReference type="InterPro" id="IPR003374">
    <property type="entry name" value="ApbE-like_sf"/>
</dbReference>
<evidence type="ECO:0000256" key="9">
    <source>
        <dbReference type="ARBA" id="ARBA00048540"/>
    </source>
</evidence>
<dbReference type="GO" id="GO:0046872">
    <property type="term" value="F:metal ion binding"/>
    <property type="evidence" value="ECO:0007669"/>
    <property type="project" value="UniProtKB-UniRule"/>
</dbReference>
<comment type="cofactor">
    <cofactor evidence="11">
        <name>Mg(2+)</name>
        <dbReference type="ChEBI" id="CHEBI:18420"/>
    </cofactor>
    <cofactor evidence="11">
        <name>Mn(2+)</name>
        <dbReference type="ChEBI" id="CHEBI:29035"/>
    </cofactor>
    <text evidence="11">Magnesium. Can also use manganese.</text>
</comment>
<dbReference type="SUPFAM" id="SSF143631">
    <property type="entry name" value="ApbE-like"/>
    <property type="match status" value="1"/>
</dbReference>
<keyword evidence="4 10" id="KW-0808">Transferase</keyword>
<reference evidence="12 13" key="1">
    <citation type="journal article" date="2013" name="Genome Announc.">
        <title>Draft Genome Sequence of Strain JLT2015T, Belonging to the Family Sphingomonadaceae of the Alphaproteobacteria.</title>
        <authorList>
            <person name="Tang K."/>
            <person name="Liu K."/>
            <person name="Li S."/>
            <person name="Jiao N."/>
        </authorList>
    </citation>
    <scope>NUCLEOTIDE SEQUENCE [LARGE SCALE GENOMIC DNA]</scope>
    <source>
        <strain evidence="12 13">JLT2015</strain>
    </source>
</reference>
<dbReference type="EMBL" id="AMRV01000005">
    <property type="protein sequence ID" value="EMD82861.1"/>
    <property type="molecule type" value="Genomic_DNA"/>
</dbReference>
<feature type="binding site" evidence="11">
    <location>
        <position position="288"/>
    </location>
    <ligand>
        <name>Mg(2+)</name>
        <dbReference type="ChEBI" id="CHEBI:18420"/>
    </ligand>
</feature>
<dbReference type="Proteomes" id="UP000011717">
    <property type="component" value="Unassembled WGS sequence"/>
</dbReference>
<comment type="similarity">
    <text evidence="10">Belongs to the ApbE family.</text>
</comment>
<evidence type="ECO:0000256" key="5">
    <source>
        <dbReference type="ARBA" id="ARBA00022723"/>
    </source>
</evidence>
<gene>
    <name evidence="12" type="ORF">C725_1901</name>
</gene>
<comment type="caution">
    <text evidence="12">The sequence shown here is derived from an EMBL/GenBank/DDBJ whole genome shotgun (WGS) entry which is preliminary data.</text>
</comment>
<proteinExistence type="inferred from homology"/>
<dbReference type="GO" id="GO:0016740">
    <property type="term" value="F:transferase activity"/>
    <property type="evidence" value="ECO:0007669"/>
    <property type="project" value="UniProtKB-UniRule"/>
</dbReference>
<dbReference type="Gene3D" id="3.10.520.10">
    <property type="entry name" value="ApbE-like domains"/>
    <property type="match status" value="1"/>
</dbReference>
<protein>
    <recommendedName>
        <fullName evidence="2 10">FAD:protein FMN transferase</fullName>
        <ecNumber evidence="1 10">2.7.1.180</ecNumber>
    </recommendedName>
    <alternativeName>
        <fullName evidence="8 10">Flavin transferase</fullName>
    </alternativeName>
</protein>
<name>M2TMB1_9SPHN</name>
<keyword evidence="7 10" id="KW-0460">Magnesium</keyword>
<feature type="binding site" evidence="11">
    <location>
        <position position="284"/>
    </location>
    <ligand>
        <name>Mg(2+)</name>
        <dbReference type="ChEBI" id="CHEBI:18420"/>
    </ligand>
</feature>
<evidence type="ECO:0000313" key="12">
    <source>
        <dbReference type="EMBL" id="EMD82861.1"/>
    </source>
</evidence>
<dbReference type="AlphaFoldDB" id="M2TMB1"/>
<dbReference type="PIRSF" id="PIRSF006268">
    <property type="entry name" value="ApbE"/>
    <property type="match status" value="1"/>
</dbReference>
<organism evidence="12 13">
    <name type="scientific">Pacificimonas flava</name>
    <dbReference type="NCBI Taxonomy" id="1234595"/>
    <lineage>
        <taxon>Bacteria</taxon>
        <taxon>Pseudomonadati</taxon>
        <taxon>Pseudomonadota</taxon>
        <taxon>Alphaproteobacteria</taxon>
        <taxon>Sphingomonadales</taxon>
        <taxon>Sphingosinicellaceae</taxon>
        <taxon>Pacificimonas</taxon>
    </lineage>
</organism>
<dbReference type="OrthoDB" id="9778595at2"/>
<evidence type="ECO:0000256" key="11">
    <source>
        <dbReference type="PIRSR" id="PIRSR006268-2"/>
    </source>
</evidence>
<keyword evidence="3 10" id="KW-0285">Flavoprotein</keyword>
<keyword evidence="5 10" id="KW-0479">Metal-binding</keyword>
<sequence length="333" mass="34450">MSLAAAPEVVIPPFQASVLRRPAGGIIRLAGQAFATEWRLAAVVEDADGPGAAALRAAIVSVCADIDMAMSQWNPVSELSRFNAAAAGTWVPLSAHFAAVIGCALAVARASGGAFDPALGAVSDSWGFGASPAPRTLPQPVLRTFDWRALRFDAAGCLLRQPGGLRLDLSGIAKGYAVDAAMRRLQDLGIRSAMIEIGGEVAARGVKPGGQPWWVDLARAPRETGASVRIGLCEGAVASSGHWERRRSAAGRSWHHSLSPLTGAPLDDELAGAAVLHGSCMQADALATTLLVLGQEAGLAFADRHNLAARLISCSGAAVISRAWRRAAGRSCT</sequence>
<dbReference type="RefSeq" id="WP_008602247.1">
    <property type="nucleotide sequence ID" value="NZ_AMRV01000005.1"/>
</dbReference>
<dbReference type="Pfam" id="PF02424">
    <property type="entry name" value="ApbE"/>
    <property type="match status" value="1"/>
</dbReference>
<keyword evidence="6 10" id="KW-0274">FAD</keyword>